<comment type="subcellular location">
    <subcellularLocation>
        <location evidence="9">Cytoplasm</location>
    </subcellularLocation>
</comment>
<name>A0ABT9YEN5_9BACI</name>
<proteinExistence type="inferred from homology"/>
<dbReference type="EMBL" id="JAUSUA010000001">
    <property type="protein sequence ID" value="MDQ0205950.1"/>
    <property type="molecule type" value="Genomic_DNA"/>
</dbReference>
<feature type="binding site" evidence="9">
    <location>
        <begin position="153"/>
        <end position="156"/>
    </location>
    <ligand>
        <name>ATP</name>
        <dbReference type="ChEBI" id="CHEBI:30616"/>
    </ligand>
</feature>
<gene>
    <name evidence="9" type="primary">panC</name>
    <name evidence="10" type="ORF">J2S05_000724</name>
</gene>
<sequence>MKTTNATHQIQTIAQIQAVLANERSLGRSIGFVPTMGALHEGHLSLIEQARKDHDVVVVSIFVNPLQFGEGEDFETYPRDIHKDQETCQEAGVDYVFYPSVEEMYPDVASVELKVVQGVDVLCGKSRPGHFDGMATVVLKLFHIIQPDTAYFGQKDAQQVAVVKQMVKTLAVPVSIHACPTVRESDGLAKSSRNVYLTAEERKQAPMLYQSLLDVKPLALSGAQRDELISFVRDRISTISSGEIDYVDVLSYPKLEAEASLSGTIIIALAYQFSRARLIDHILIEV</sequence>
<reference evidence="10 11" key="1">
    <citation type="submission" date="2023-07" db="EMBL/GenBank/DDBJ databases">
        <title>Genomic Encyclopedia of Type Strains, Phase IV (KMG-IV): sequencing the most valuable type-strain genomes for metagenomic binning, comparative biology and taxonomic classification.</title>
        <authorList>
            <person name="Goeker M."/>
        </authorList>
    </citation>
    <scope>NUCLEOTIDE SEQUENCE [LARGE SCALE GENOMIC DNA]</scope>
    <source>
        <strain evidence="10 11">DSM 19154</strain>
    </source>
</reference>
<dbReference type="Proteomes" id="UP001225034">
    <property type="component" value="Unassembled WGS sequence"/>
</dbReference>
<comment type="similarity">
    <text evidence="2 9">Belongs to the pantothenate synthetase family.</text>
</comment>
<evidence type="ECO:0000256" key="2">
    <source>
        <dbReference type="ARBA" id="ARBA00009256"/>
    </source>
</evidence>
<dbReference type="CDD" id="cd00560">
    <property type="entry name" value="PanC"/>
    <property type="match status" value="1"/>
</dbReference>
<dbReference type="HAMAP" id="MF_00158">
    <property type="entry name" value="PanC"/>
    <property type="match status" value="1"/>
</dbReference>
<evidence type="ECO:0000256" key="3">
    <source>
        <dbReference type="ARBA" id="ARBA00022490"/>
    </source>
</evidence>
<comment type="pathway">
    <text evidence="1 9">Cofactor biosynthesis; (R)-pantothenate biosynthesis; (R)-pantothenate from (R)-pantoate and beta-alanine: step 1/1.</text>
</comment>
<dbReference type="GO" id="GO:0004592">
    <property type="term" value="F:pantoate-beta-alanine ligase activity"/>
    <property type="evidence" value="ECO:0007669"/>
    <property type="project" value="UniProtKB-EC"/>
</dbReference>
<feature type="binding site" evidence="9">
    <location>
        <begin position="190"/>
        <end position="193"/>
    </location>
    <ligand>
        <name>ATP</name>
        <dbReference type="ChEBI" id="CHEBI:30616"/>
    </ligand>
</feature>
<dbReference type="Pfam" id="PF02569">
    <property type="entry name" value="Pantoate_ligase"/>
    <property type="match status" value="1"/>
</dbReference>
<dbReference type="SUPFAM" id="SSF52374">
    <property type="entry name" value="Nucleotidylyl transferase"/>
    <property type="match status" value="1"/>
</dbReference>
<dbReference type="EC" id="6.3.2.1" evidence="9"/>
<feature type="binding site" evidence="9">
    <location>
        <begin position="36"/>
        <end position="43"/>
    </location>
    <ligand>
        <name>ATP</name>
        <dbReference type="ChEBI" id="CHEBI:30616"/>
    </ligand>
</feature>
<keyword evidence="6 9" id="KW-0547">Nucleotide-binding</keyword>
<dbReference type="Gene3D" id="3.40.50.620">
    <property type="entry name" value="HUPs"/>
    <property type="match status" value="1"/>
</dbReference>
<keyword evidence="3 9" id="KW-0963">Cytoplasm</keyword>
<organism evidence="10 11">
    <name type="scientific">Alkalicoccobacillus murimartini</name>
    <dbReference type="NCBI Taxonomy" id="171685"/>
    <lineage>
        <taxon>Bacteria</taxon>
        <taxon>Bacillati</taxon>
        <taxon>Bacillota</taxon>
        <taxon>Bacilli</taxon>
        <taxon>Bacillales</taxon>
        <taxon>Bacillaceae</taxon>
        <taxon>Alkalicoccobacillus</taxon>
    </lineage>
</organism>
<dbReference type="NCBIfam" id="TIGR00018">
    <property type="entry name" value="panC"/>
    <property type="match status" value="1"/>
</dbReference>
<dbReference type="RefSeq" id="WP_306980002.1">
    <property type="nucleotide sequence ID" value="NZ_JAUSUA010000001.1"/>
</dbReference>
<comment type="caution">
    <text evidence="10">The sequence shown here is derived from an EMBL/GenBank/DDBJ whole genome shotgun (WGS) entry which is preliminary data.</text>
</comment>
<evidence type="ECO:0000256" key="5">
    <source>
        <dbReference type="ARBA" id="ARBA00022655"/>
    </source>
</evidence>
<comment type="miscellaneous">
    <text evidence="9">The reaction proceeds by a bi uni uni bi ping pong mechanism.</text>
</comment>
<keyword evidence="7 9" id="KW-0067">ATP-binding</keyword>
<feature type="binding site" evidence="9">
    <location>
        <position position="67"/>
    </location>
    <ligand>
        <name>beta-alanine</name>
        <dbReference type="ChEBI" id="CHEBI:57966"/>
    </ligand>
</feature>
<evidence type="ECO:0000313" key="11">
    <source>
        <dbReference type="Proteomes" id="UP001225034"/>
    </source>
</evidence>
<keyword evidence="4 9" id="KW-0436">Ligase</keyword>
<feature type="binding site" evidence="9">
    <location>
        <position position="182"/>
    </location>
    <ligand>
        <name>ATP</name>
        <dbReference type="ChEBI" id="CHEBI:30616"/>
    </ligand>
</feature>
<feature type="binding site" evidence="9">
    <location>
        <position position="159"/>
    </location>
    <ligand>
        <name>(R)-pantoate</name>
        <dbReference type="ChEBI" id="CHEBI:15980"/>
    </ligand>
</feature>
<evidence type="ECO:0000256" key="8">
    <source>
        <dbReference type="ARBA" id="ARBA00048258"/>
    </source>
</evidence>
<feature type="active site" description="Proton donor" evidence="9">
    <location>
        <position position="43"/>
    </location>
</feature>
<dbReference type="PANTHER" id="PTHR21299">
    <property type="entry name" value="CYTIDYLATE KINASE/PANTOATE-BETA-ALANINE LIGASE"/>
    <property type="match status" value="1"/>
</dbReference>
<evidence type="ECO:0000256" key="4">
    <source>
        <dbReference type="ARBA" id="ARBA00022598"/>
    </source>
</evidence>
<dbReference type="NCBIfam" id="TIGR00125">
    <property type="entry name" value="cyt_tran_rel"/>
    <property type="match status" value="1"/>
</dbReference>
<keyword evidence="5 9" id="KW-0566">Pantothenate biosynthesis</keyword>
<keyword evidence="11" id="KW-1185">Reference proteome</keyword>
<accession>A0ABT9YEN5</accession>
<evidence type="ECO:0000256" key="7">
    <source>
        <dbReference type="ARBA" id="ARBA00022840"/>
    </source>
</evidence>
<feature type="binding site" evidence="9">
    <location>
        <position position="67"/>
    </location>
    <ligand>
        <name>(R)-pantoate</name>
        <dbReference type="ChEBI" id="CHEBI:15980"/>
    </ligand>
</feature>
<evidence type="ECO:0000256" key="9">
    <source>
        <dbReference type="HAMAP-Rule" id="MF_00158"/>
    </source>
</evidence>
<comment type="subunit">
    <text evidence="9">Homodimer.</text>
</comment>
<dbReference type="Gene3D" id="3.30.1300.10">
    <property type="entry name" value="Pantoate-beta-alanine ligase, C-terminal domain"/>
    <property type="match status" value="1"/>
</dbReference>
<evidence type="ECO:0000256" key="6">
    <source>
        <dbReference type="ARBA" id="ARBA00022741"/>
    </source>
</evidence>
<protein>
    <recommendedName>
        <fullName evidence="9">Pantothenate synthetase</fullName>
        <shortName evidence="9">PS</shortName>
        <ecNumber evidence="9">6.3.2.1</ecNumber>
    </recommendedName>
    <alternativeName>
        <fullName evidence="9">Pantoate--beta-alanine ligase</fullName>
    </alternativeName>
    <alternativeName>
        <fullName evidence="9">Pantoate-activating enzyme</fullName>
    </alternativeName>
</protein>
<comment type="function">
    <text evidence="9">Catalyzes the condensation of pantoate with beta-alanine in an ATP-dependent reaction via a pantoyl-adenylate intermediate.</text>
</comment>
<comment type="catalytic activity">
    <reaction evidence="8 9">
        <text>(R)-pantoate + beta-alanine + ATP = (R)-pantothenate + AMP + diphosphate + H(+)</text>
        <dbReference type="Rhea" id="RHEA:10912"/>
        <dbReference type="ChEBI" id="CHEBI:15378"/>
        <dbReference type="ChEBI" id="CHEBI:15980"/>
        <dbReference type="ChEBI" id="CHEBI:29032"/>
        <dbReference type="ChEBI" id="CHEBI:30616"/>
        <dbReference type="ChEBI" id="CHEBI:33019"/>
        <dbReference type="ChEBI" id="CHEBI:57966"/>
        <dbReference type="ChEBI" id="CHEBI:456215"/>
        <dbReference type="EC" id="6.3.2.1"/>
    </reaction>
</comment>
<dbReference type="PANTHER" id="PTHR21299:SF1">
    <property type="entry name" value="PANTOATE--BETA-ALANINE LIGASE"/>
    <property type="match status" value="1"/>
</dbReference>
<dbReference type="InterPro" id="IPR042176">
    <property type="entry name" value="Pantoate_ligase_C"/>
</dbReference>
<evidence type="ECO:0000256" key="1">
    <source>
        <dbReference type="ARBA" id="ARBA00004990"/>
    </source>
</evidence>
<evidence type="ECO:0000313" key="10">
    <source>
        <dbReference type="EMBL" id="MDQ0205950.1"/>
    </source>
</evidence>
<dbReference type="InterPro" id="IPR014729">
    <property type="entry name" value="Rossmann-like_a/b/a_fold"/>
</dbReference>
<dbReference type="InterPro" id="IPR003721">
    <property type="entry name" value="Pantoate_ligase"/>
</dbReference>
<dbReference type="InterPro" id="IPR004821">
    <property type="entry name" value="Cyt_trans-like"/>
</dbReference>